<protein>
    <submittedName>
        <fullName evidence="1">Uncharacterized protein</fullName>
    </submittedName>
</protein>
<organism evidence="1 2">
    <name type="scientific">Methanohalophilus halophilus</name>
    <dbReference type="NCBI Taxonomy" id="2177"/>
    <lineage>
        <taxon>Archaea</taxon>
        <taxon>Methanobacteriati</taxon>
        <taxon>Methanobacteriota</taxon>
        <taxon>Stenosarchaea group</taxon>
        <taxon>Methanomicrobia</taxon>
        <taxon>Methanosarcinales</taxon>
        <taxon>Methanosarcinaceae</taxon>
        <taxon>Methanohalophilus</taxon>
    </lineage>
</organism>
<accession>A0A1H2V7D7</accession>
<proteinExistence type="predicted"/>
<dbReference type="Proteomes" id="UP000198669">
    <property type="component" value="Unassembled WGS sequence"/>
</dbReference>
<dbReference type="AlphaFoldDB" id="A0A1H2V7D7"/>
<gene>
    <name evidence="1" type="ORF">SAMN04515625_1299</name>
</gene>
<name>A0A1H2V7D7_9EURY</name>
<sequence>MSKSILIQVIFVKTYLLVWFNSEGASPSEVNRRLLSLGFKPIQGYYDYVYEWGNNVHVEEILQFGDKVHLSLNELGVIFKIETIDGKK</sequence>
<reference evidence="1 2" key="1">
    <citation type="submission" date="2016-10" db="EMBL/GenBank/DDBJ databases">
        <authorList>
            <person name="de Groot N.N."/>
        </authorList>
    </citation>
    <scope>NUCLEOTIDE SEQUENCE [LARGE SCALE GENOMIC DNA]</scope>
    <source>
        <strain evidence="1 2">Z-7982</strain>
    </source>
</reference>
<evidence type="ECO:0000313" key="1">
    <source>
        <dbReference type="EMBL" id="SDW64237.1"/>
    </source>
</evidence>
<dbReference type="EMBL" id="FNMU01000004">
    <property type="protein sequence ID" value="SDW64237.1"/>
    <property type="molecule type" value="Genomic_DNA"/>
</dbReference>
<evidence type="ECO:0000313" key="2">
    <source>
        <dbReference type="Proteomes" id="UP000198669"/>
    </source>
</evidence>